<dbReference type="REBASE" id="431227">
    <property type="entry name" value="Lsp7582McrBCP"/>
</dbReference>
<evidence type="ECO:0000313" key="2">
    <source>
        <dbReference type="Proteomes" id="UP000251431"/>
    </source>
</evidence>
<protein>
    <submittedName>
        <fullName evidence="1">5-methylcytosine-specific restriction enzyme subunit McrC</fullName>
    </submittedName>
</protein>
<dbReference type="Pfam" id="PF10117">
    <property type="entry name" value="McrBC"/>
    <property type="match status" value="1"/>
</dbReference>
<dbReference type="Proteomes" id="UP000251431">
    <property type="component" value="Unassembled WGS sequence"/>
</dbReference>
<name>A0A2X0XBV8_9BACI</name>
<organism evidence="1 2">
    <name type="scientific">Lysinibacillus capsici</name>
    <dbReference type="NCBI Taxonomy" id="2115968"/>
    <lineage>
        <taxon>Bacteria</taxon>
        <taxon>Bacillati</taxon>
        <taxon>Bacillota</taxon>
        <taxon>Bacilli</taxon>
        <taxon>Bacillales</taxon>
        <taxon>Bacillaceae</taxon>
        <taxon>Lysinibacillus</taxon>
    </lineage>
</organism>
<dbReference type="EMBL" id="UAQE01000001">
    <property type="protein sequence ID" value="SPT96424.1"/>
    <property type="molecule type" value="Genomic_DNA"/>
</dbReference>
<dbReference type="InterPro" id="IPR019292">
    <property type="entry name" value="McrC"/>
</dbReference>
<sequence>MKKLIEIKEYDILTCNQAFKDEYVYLDNDSFEQLENMILHCNEMEDVDAYDFFSVSTKRHVGKVIRAKNYVGIVQLKNGTQIQILPKIHGKTAIDPKKTFLKMLKSLQEFPSKTFNETNLRTDHMTLLEIFIRLYIEEVQKLIKKGLKSSYYAMEDNLNVYKGKMVFSQQLKYNLVHRQRFYTRYDEFGMNRAENRLIKATLLYLLKQSTSNDNINEIRKQLIHFELIEQSKNYNKDFSQVKIDRNLKDYETIMQWSKIFLNNESFTTFSGHSFAKALLFPMEKVFESYIGFHLKKLLSDTAWQVQLQDKGYHLFQGKFALRPDIVLTNGTGKIILDTKWKMLSNTPHNNYGISQADMYQMYAYAKKYHAKEIWLLYPLNTEVEQMKEIYFNTNEGDQSAEVRVFFVDCHHVEDSLEKLVKKFTLATQ</sequence>
<reference evidence="1 2" key="1">
    <citation type="submission" date="2018-06" db="EMBL/GenBank/DDBJ databases">
        <authorList>
            <consortium name="Pathogen Informatics"/>
            <person name="Doyle S."/>
        </authorList>
    </citation>
    <scope>NUCLEOTIDE SEQUENCE [LARGE SCALE GENOMIC DNA]</scope>
    <source>
        <strain evidence="1 2">NCTC7582</strain>
    </source>
</reference>
<dbReference type="RefSeq" id="WP_112116548.1">
    <property type="nucleotide sequence ID" value="NZ_UAQE01000001.1"/>
</dbReference>
<dbReference type="PANTHER" id="PTHR38733:SF1">
    <property type="entry name" value="TYPE IV METHYL-DIRECTED RESTRICTION ENZYME ECOKMCRBC"/>
    <property type="match status" value="1"/>
</dbReference>
<evidence type="ECO:0000313" key="1">
    <source>
        <dbReference type="EMBL" id="SPT96424.1"/>
    </source>
</evidence>
<dbReference type="PANTHER" id="PTHR38733">
    <property type="entry name" value="PROTEIN MCRC"/>
    <property type="match status" value="1"/>
</dbReference>
<dbReference type="AlphaFoldDB" id="A0A2X0XBV8"/>
<accession>A0A2X0XBV8</accession>
<gene>
    <name evidence="1" type="ORF">NCTC7582_00511</name>
</gene>
<proteinExistence type="predicted"/>